<dbReference type="PROSITE" id="PS51118">
    <property type="entry name" value="HTH_HXLR"/>
    <property type="match status" value="1"/>
</dbReference>
<dbReference type="Gene3D" id="1.10.10.10">
    <property type="entry name" value="Winged helix-like DNA-binding domain superfamily/Winged helix DNA-binding domain"/>
    <property type="match status" value="1"/>
</dbReference>
<dbReference type="RefSeq" id="WP_110422440.1">
    <property type="nucleotide sequence ID" value="NZ_QGLP01000003.1"/>
</dbReference>
<dbReference type="InterPro" id="IPR036390">
    <property type="entry name" value="WH_DNA-bd_sf"/>
</dbReference>
<keyword evidence="1" id="KW-0805">Transcription regulation</keyword>
<feature type="domain" description="HTH hxlR-type" evidence="4">
    <location>
        <begin position="21"/>
        <end position="120"/>
    </location>
</feature>
<dbReference type="GO" id="GO:0003677">
    <property type="term" value="F:DNA binding"/>
    <property type="evidence" value="ECO:0007669"/>
    <property type="project" value="UniProtKB-KW"/>
</dbReference>
<protein>
    <submittedName>
        <fullName evidence="6">Transcriptional regulator</fullName>
    </submittedName>
</protein>
<evidence type="ECO:0000256" key="1">
    <source>
        <dbReference type="ARBA" id="ARBA00023015"/>
    </source>
</evidence>
<dbReference type="EMBL" id="QGLP01000003">
    <property type="protein sequence ID" value="PXZ06665.1"/>
    <property type="molecule type" value="Genomic_DNA"/>
</dbReference>
<dbReference type="OrthoDB" id="9807069at2"/>
<dbReference type="Pfam" id="PF01638">
    <property type="entry name" value="HxlR"/>
    <property type="match status" value="1"/>
</dbReference>
<dbReference type="Proteomes" id="UP000247932">
    <property type="component" value="Unassembled WGS sequence"/>
</dbReference>
<keyword evidence="8" id="KW-1185">Reference proteome</keyword>
<keyword evidence="2" id="KW-0238">DNA-binding</keyword>
<evidence type="ECO:0000313" key="6">
    <source>
        <dbReference type="EMBL" id="PXZ08364.1"/>
    </source>
</evidence>
<comment type="caution">
    <text evidence="6">The sequence shown here is derived from an EMBL/GenBank/DDBJ whole genome shotgun (WGS) entry which is preliminary data.</text>
</comment>
<dbReference type="SUPFAM" id="SSF46785">
    <property type="entry name" value="Winged helix' DNA-binding domain"/>
    <property type="match status" value="1"/>
</dbReference>
<dbReference type="PANTHER" id="PTHR33204">
    <property type="entry name" value="TRANSCRIPTIONAL REGULATOR, MARR FAMILY"/>
    <property type="match status" value="1"/>
</dbReference>
<keyword evidence="3" id="KW-0804">Transcription</keyword>
<evidence type="ECO:0000256" key="2">
    <source>
        <dbReference type="ARBA" id="ARBA00023125"/>
    </source>
</evidence>
<evidence type="ECO:0000259" key="4">
    <source>
        <dbReference type="PROSITE" id="PS51118"/>
    </source>
</evidence>
<evidence type="ECO:0000313" key="5">
    <source>
        <dbReference type="EMBL" id="PXZ06665.1"/>
    </source>
</evidence>
<dbReference type="EMBL" id="QGLR01000004">
    <property type="protein sequence ID" value="PXZ08364.1"/>
    <property type="molecule type" value="Genomic_DNA"/>
</dbReference>
<dbReference type="AlphaFoldDB" id="A0A2V4ED66"/>
<accession>A0A2V4ED66</accession>
<dbReference type="InterPro" id="IPR036388">
    <property type="entry name" value="WH-like_DNA-bd_sf"/>
</dbReference>
<name>A0A2V4ED66_9GAMM</name>
<dbReference type="PANTHER" id="PTHR33204:SF29">
    <property type="entry name" value="TRANSCRIPTIONAL REGULATOR"/>
    <property type="match status" value="1"/>
</dbReference>
<dbReference type="Proteomes" id="UP000247483">
    <property type="component" value="Unassembled WGS sequence"/>
</dbReference>
<sequence>MQNDSINKNCCEKEHQSITRCPVDATINMIGGKYKSLILWKLITETTLRFSQLRKEIPTATPKMLTQQLRELEANGLIHRQVFPVVPPKVEYSLTNFGKSIRPVLESMYIWGSDYLNNQGLQVNCSMTALNEAK</sequence>
<organism evidence="6 8">
    <name type="scientific">Gilliamella apicola</name>
    <dbReference type="NCBI Taxonomy" id="1196095"/>
    <lineage>
        <taxon>Bacteria</taxon>
        <taxon>Pseudomonadati</taxon>
        <taxon>Pseudomonadota</taxon>
        <taxon>Gammaproteobacteria</taxon>
        <taxon>Orbales</taxon>
        <taxon>Orbaceae</taxon>
        <taxon>Gilliamella</taxon>
    </lineage>
</organism>
<proteinExistence type="predicted"/>
<reference evidence="7 8" key="1">
    <citation type="submission" date="2018-05" db="EMBL/GenBank/DDBJ databases">
        <title>Reference genomes for bee gut microbiota database.</title>
        <authorList>
            <person name="Ellegaard K.M."/>
        </authorList>
    </citation>
    <scope>NUCLEOTIDE SEQUENCE [LARGE SCALE GENOMIC DNA]</scope>
    <source>
        <strain evidence="5 7">ESL0177</strain>
        <strain evidence="6 8">ESL0182</strain>
    </source>
</reference>
<evidence type="ECO:0000313" key="7">
    <source>
        <dbReference type="Proteomes" id="UP000247483"/>
    </source>
</evidence>
<evidence type="ECO:0000256" key="3">
    <source>
        <dbReference type="ARBA" id="ARBA00023163"/>
    </source>
</evidence>
<gene>
    <name evidence="6" type="ORF">DKK70_00935</name>
    <name evidence="5" type="ORF">DKK79_00655</name>
</gene>
<dbReference type="InterPro" id="IPR002577">
    <property type="entry name" value="HTH_HxlR"/>
</dbReference>
<evidence type="ECO:0000313" key="8">
    <source>
        <dbReference type="Proteomes" id="UP000247932"/>
    </source>
</evidence>